<protein>
    <recommendedName>
        <fullName evidence="2">Ecp2 effector protein-like domain-containing protein</fullName>
    </recommendedName>
</protein>
<sequence length="204" mass="22004">MRFENYKINGLVKYHFSLDTCYNPGNFHTILNMKLNAAIAFSVLAVVAFAVVALAAPAAPVTPSTTFAYTSLTPNPASKAENIFARGGTNDCSDSTFDNQTSESSPLVTDCLKIVSNIAGGGTWIVKPYAQHRLVQFGTCAFGVQTGLEGSWHAIKVGNADISDLINASIDKFQWYGKVGAKGDMPCQKVTTGNQRVRWGIYHT</sequence>
<evidence type="ECO:0000313" key="3">
    <source>
        <dbReference type="EMBL" id="OAL71476.1"/>
    </source>
</evidence>
<proteinExistence type="predicted"/>
<dbReference type="AlphaFoldDB" id="A0A178FHT6"/>
<feature type="transmembrane region" description="Helical" evidence="1">
    <location>
        <begin position="35"/>
        <end position="56"/>
    </location>
</feature>
<comment type="caution">
    <text evidence="3">The sequence shown here is derived from an EMBL/GenBank/DDBJ whole genome shotgun (WGS) entry which is preliminary data.</text>
</comment>
<keyword evidence="1" id="KW-0812">Transmembrane</keyword>
<reference evidence="3 4" key="1">
    <citation type="submission" date="2016-05" db="EMBL/GenBank/DDBJ databases">
        <title>Genome sequencing of Trichophyton violaceum CMCC(F)T3l isolated from hair.</title>
        <authorList>
            <person name="Zhan P."/>
            <person name="Tao Y."/>
            <person name="Liu W."/>
        </authorList>
    </citation>
    <scope>NUCLEOTIDE SEQUENCE [LARGE SCALE GENOMIC DNA]</scope>
    <source>
        <strain evidence="4">CMCC(F)T3l</strain>
    </source>
</reference>
<feature type="domain" description="Ecp2 effector protein-like" evidence="2">
    <location>
        <begin position="91"/>
        <end position="187"/>
    </location>
</feature>
<keyword evidence="4" id="KW-1185">Reference proteome</keyword>
<organism evidence="3 4">
    <name type="scientific">Trichophyton violaceum</name>
    <dbReference type="NCBI Taxonomy" id="34388"/>
    <lineage>
        <taxon>Eukaryota</taxon>
        <taxon>Fungi</taxon>
        <taxon>Dikarya</taxon>
        <taxon>Ascomycota</taxon>
        <taxon>Pezizomycotina</taxon>
        <taxon>Eurotiomycetes</taxon>
        <taxon>Eurotiomycetidae</taxon>
        <taxon>Onygenales</taxon>
        <taxon>Arthrodermataceae</taxon>
        <taxon>Trichophyton</taxon>
    </lineage>
</organism>
<gene>
    <name evidence="3" type="ORF">A7D00_4378</name>
</gene>
<name>A0A178FHT6_TRIVO</name>
<keyword evidence="1" id="KW-1133">Transmembrane helix</keyword>
<dbReference type="Proteomes" id="UP000243519">
    <property type="component" value="Unassembled WGS sequence"/>
</dbReference>
<dbReference type="EMBL" id="LHPN01000006">
    <property type="protein sequence ID" value="OAL71476.1"/>
    <property type="molecule type" value="Genomic_DNA"/>
</dbReference>
<dbReference type="InterPro" id="IPR029226">
    <property type="entry name" value="Ecp2-like"/>
</dbReference>
<dbReference type="Pfam" id="PF14856">
    <property type="entry name" value="Hce2"/>
    <property type="match status" value="1"/>
</dbReference>
<evidence type="ECO:0000259" key="2">
    <source>
        <dbReference type="Pfam" id="PF14856"/>
    </source>
</evidence>
<accession>A0A178FHT6</accession>
<dbReference type="OrthoDB" id="4205265at2759"/>
<evidence type="ECO:0000256" key="1">
    <source>
        <dbReference type="SAM" id="Phobius"/>
    </source>
</evidence>
<keyword evidence="1" id="KW-0472">Membrane</keyword>
<evidence type="ECO:0000313" key="4">
    <source>
        <dbReference type="Proteomes" id="UP000243519"/>
    </source>
</evidence>